<dbReference type="SMART" id="SM00382">
    <property type="entry name" value="AAA"/>
    <property type="match status" value="1"/>
</dbReference>
<reference evidence="12 13" key="1">
    <citation type="submission" date="2019-03" db="EMBL/GenBank/DDBJ databases">
        <title>Single cell metagenomics reveals metabolic interactions within the superorganism composed of flagellate Streblomastix strix and complex community of Bacteroidetes bacteria on its surface.</title>
        <authorList>
            <person name="Treitli S.C."/>
            <person name="Kolisko M."/>
            <person name="Husnik F."/>
            <person name="Keeling P."/>
            <person name="Hampl V."/>
        </authorList>
    </citation>
    <scope>NUCLEOTIDE SEQUENCE [LARGE SCALE GENOMIC DNA]</scope>
    <source>
        <strain evidence="12">St1</strain>
    </source>
</reference>
<evidence type="ECO:0000256" key="2">
    <source>
        <dbReference type="ARBA" id="ARBA00022692"/>
    </source>
</evidence>
<dbReference type="EMBL" id="SNRX01000001">
    <property type="protein sequence ID" value="KAA6303542.1"/>
    <property type="molecule type" value="Genomic_DNA"/>
</dbReference>
<comment type="caution">
    <text evidence="12">The sequence shown here is derived from an EMBL/GenBank/DDBJ whole genome shotgun (WGS) entry which is preliminary data.</text>
</comment>
<proteinExistence type="predicted"/>
<dbReference type="PROSITE" id="PS50893">
    <property type="entry name" value="ABC_TRANSPORTER_2"/>
    <property type="match status" value="1"/>
</dbReference>
<organism evidence="12 13">
    <name type="scientific">Candidatus Ordinivivax streblomastigis</name>
    <dbReference type="NCBI Taxonomy" id="2540710"/>
    <lineage>
        <taxon>Bacteria</taxon>
        <taxon>Pseudomonadati</taxon>
        <taxon>Bacteroidota</taxon>
        <taxon>Bacteroidia</taxon>
        <taxon>Bacteroidales</taxon>
        <taxon>Candidatus Ordinivivax</taxon>
    </lineage>
</organism>
<feature type="transmembrane region" description="Helical" evidence="8">
    <location>
        <begin position="279"/>
        <end position="302"/>
    </location>
</feature>
<evidence type="ECO:0000256" key="1">
    <source>
        <dbReference type="ARBA" id="ARBA00004651"/>
    </source>
</evidence>
<dbReference type="SUPFAM" id="SSF90123">
    <property type="entry name" value="ABC transporter transmembrane region"/>
    <property type="match status" value="1"/>
</dbReference>
<feature type="transmembrane region" description="Helical" evidence="8">
    <location>
        <begin position="206"/>
        <end position="226"/>
    </location>
</feature>
<dbReference type="PANTHER" id="PTHR43394:SF1">
    <property type="entry name" value="ATP-BINDING CASSETTE SUB-FAMILY B MEMBER 10, MITOCHONDRIAL"/>
    <property type="match status" value="1"/>
</dbReference>
<dbReference type="Gene3D" id="3.90.70.10">
    <property type="entry name" value="Cysteine proteinases"/>
    <property type="match status" value="1"/>
</dbReference>
<dbReference type="Pfam" id="PF00664">
    <property type="entry name" value="ABC_membrane"/>
    <property type="match status" value="1"/>
</dbReference>
<sequence>MKSLKILQKIFTKQHSEFTCGIACLAMLVKYYEGNVRQEDLRTITGTTIQGTTLLGLYQAAEKLNFTPNAYEADIDSLKSITVPAILHVVKNQRMEHYVVCFGFDGNKFIIGDPGDKIAYMTEPELEEIWKSKALLMLEPTPEFVKKDSERKEKYDWLRNIIKEDYPILTVSFFLGLIIAALGLSTAIFSQKLIDDLLPSKNQEKLILGIVLFFILLISRSGLDYLRSIFMLRQMRGLNNRLIDGFFSKILYLPKSFFDSTKTGEIIARMNDSRRIQQTLSYIVGGVLIEILVLFFAIAYLFFYSWKMALIASACIPFFIVLVIAYNKKIVAGQRNVMVSYAATEGLLIDFIQGVNDIKLANKQPVFKQSIQMMYGIFQELGYKLGMLGNQYGFIAQIISTITSVSLIVLGVSWILSGQLKLGELMAIITIGNMIVSSSASLSGVNIRLQEAGVAFERFFEFVKAKPEFDPEENLLNSKKDTEDAHLQIKQLSFRFIGRKKLFENVSIEVNKGEIVTLFGEVGSGKSTLIQLLQKHYSPESGEILFNGKPMSEYSTPLWREYVGVVSQHTKIFNGNVGENICLGNFFEERKSVMKFCEDYGFSSFFYNFPQGLDTLLGEDGINISGGQQQLIALARALYRSPSLLLLDEPTSAMDTKTEQFIIHLLQQRVNQFAILMVTHRMYLAQISNRIYHLENGSLTNPL</sequence>
<name>A0A5M8P5F9_9BACT</name>
<dbReference type="InterPro" id="IPR036640">
    <property type="entry name" value="ABC1_TM_sf"/>
</dbReference>
<feature type="domain" description="ABC transmembrane type-1" evidence="10">
    <location>
        <begin position="171"/>
        <end position="451"/>
    </location>
</feature>
<feature type="transmembrane region" description="Helical" evidence="8">
    <location>
        <begin position="394"/>
        <end position="416"/>
    </location>
</feature>
<keyword evidence="4 12" id="KW-0378">Hydrolase</keyword>
<keyword evidence="3" id="KW-0547">Nucleotide-binding</keyword>
<dbReference type="InterPro" id="IPR039421">
    <property type="entry name" value="Type_1_exporter"/>
</dbReference>
<dbReference type="PROSITE" id="PS50929">
    <property type="entry name" value="ABC_TM1F"/>
    <property type="match status" value="1"/>
</dbReference>
<protein>
    <submittedName>
        <fullName evidence="12">Lactococcin-G-processing and transport ATP-binding protein LagD</fullName>
        <ecNumber evidence="12">3.4.22.-</ecNumber>
    </submittedName>
</protein>
<evidence type="ECO:0000256" key="7">
    <source>
        <dbReference type="ARBA" id="ARBA00023136"/>
    </source>
</evidence>
<keyword evidence="7 8" id="KW-0472">Membrane</keyword>
<evidence type="ECO:0000259" key="10">
    <source>
        <dbReference type="PROSITE" id="PS50929"/>
    </source>
</evidence>
<dbReference type="GO" id="GO:0016887">
    <property type="term" value="F:ATP hydrolysis activity"/>
    <property type="evidence" value="ECO:0007669"/>
    <property type="project" value="InterPro"/>
</dbReference>
<dbReference type="GO" id="GO:0006508">
    <property type="term" value="P:proteolysis"/>
    <property type="evidence" value="ECO:0007669"/>
    <property type="project" value="InterPro"/>
</dbReference>
<keyword evidence="2 8" id="KW-0812">Transmembrane</keyword>
<dbReference type="Gene3D" id="1.20.1560.10">
    <property type="entry name" value="ABC transporter type 1, transmembrane domain"/>
    <property type="match status" value="1"/>
</dbReference>
<dbReference type="GO" id="GO:0005886">
    <property type="term" value="C:plasma membrane"/>
    <property type="evidence" value="ECO:0007669"/>
    <property type="project" value="UniProtKB-SubCell"/>
</dbReference>
<evidence type="ECO:0000313" key="13">
    <source>
        <dbReference type="Proteomes" id="UP000324575"/>
    </source>
</evidence>
<dbReference type="CDD" id="cd18570">
    <property type="entry name" value="ABC_6TM_PCAT1_LagD_like"/>
    <property type="match status" value="1"/>
</dbReference>
<dbReference type="CDD" id="cd03228">
    <property type="entry name" value="ABCC_MRP_Like"/>
    <property type="match status" value="1"/>
</dbReference>
<dbReference type="GO" id="GO:0015421">
    <property type="term" value="F:ABC-type oligopeptide transporter activity"/>
    <property type="evidence" value="ECO:0007669"/>
    <property type="project" value="TreeGrafter"/>
</dbReference>
<dbReference type="Pfam" id="PF00005">
    <property type="entry name" value="ABC_tran"/>
    <property type="match status" value="1"/>
</dbReference>
<evidence type="ECO:0000256" key="8">
    <source>
        <dbReference type="SAM" id="Phobius"/>
    </source>
</evidence>
<evidence type="ECO:0000259" key="9">
    <source>
        <dbReference type="PROSITE" id="PS50893"/>
    </source>
</evidence>
<keyword evidence="6 8" id="KW-1133">Transmembrane helix</keyword>
<feature type="transmembrane region" description="Helical" evidence="8">
    <location>
        <begin position="168"/>
        <end position="194"/>
    </location>
</feature>
<dbReference type="PANTHER" id="PTHR43394">
    <property type="entry name" value="ATP-DEPENDENT PERMEASE MDL1, MITOCHONDRIAL"/>
    <property type="match status" value="1"/>
</dbReference>
<evidence type="ECO:0000256" key="4">
    <source>
        <dbReference type="ARBA" id="ARBA00022801"/>
    </source>
</evidence>
<evidence type="ECO:0000256" key="6">
    <source>
        <dbReference type="ARBA" id="ARBA00022989"/>
    </source>
</evidence>
<evidence type="ECO:0000256" key="3">
    <source>
        <dbReference type="ARBA" id="ARBA00022741"/>
    </source>
</evidence>
<dbReference type="GO" id="GO:0005524">
    <property type="term" value="F:ATP binding"/>
    <property type="evidence" value="ECO:0007669"/>
    <property type="project" value="UniProtKB-KW"/>
</dbReference>
<gene>
    <name evidence="12" type="ORF">EZS26_000093</name>
</gene>
<dbReference type="Gene3D" id="3.40.50.300">
    <property type="entry name" value="P-loop containing nucleotide triphosphate hydrolases"/>
    <property type="match status" value="1"/>
</dbReference>
<dbReference type="SUPFAM" id="SSF52540">
    <property type="entry name" value="P-loop containing nucleoside triphosphate hydrolases"/>
    <property type="match status" value="1"/>
</dbReference>
<keyword evidence="5 12" id="KW-0067">ATP-binding</keyword>
<dbReference type="GO" id="GO:0008233">
    <property type="term" value="F:peptidase activity"/>
    <property type="evidence" value="ECO:0007669"/>
    <property type="project" value="InterPro"/>
</dbReference>
<dbReference type="Pfam" id="PF03412">
    <property type="entry name" value="Peptidase_C39"/>
    <property type="match status" value="1"/>
</dbReference>
<accession>A0A5M8P5F9</accession>
<dbReference type="InterPro" id="IPR011527">
    <property type="entry name" value="ABC1_TM_dom"/>
</dbReference>
<feature type="domain" description="ABC transporter" evidence="9">
    <location>
        <begin position="487"/>
        <end position="703"/>
    </location>
</feature>
<dbReference type="InterPro" id="IPR017871">
    <property type="entry name" value="ABC_transporter-like_CS"/>
</dbReference>
<dbReference type="PROSITE" id="PS00211">
    <property type="entry name" value="ABC_TRANSPORTER_1"/>
    <property type="match status" value="1"/>
</dbReference>
<dbReference type="InterPro" id="IPR005074">
    <property type="entry name" value="Peptidase_C39"/>
</dbReference>
<comment type="subcellular location">
    <subcellularLocation>
        <location evidence="1">Cell membrane</location>
        <topology evidence="1">Multi-pass membrane protein</topology>
    </subcellularLocation>
</comment>
<dbReference type="AlphaFoldDB" id="A0A5M8P5F9"/>
<dbReference type="InterPro" id="IPR003593">
    <property type="entry name" value="AAA+_ATPase"/>
</dbReference>
<dbReference type="InterPro" id="IPR003439">
    <property type="entry name" value="ABC_transporter-like_ATP-bd"/>
</dbReference>
<dbReference type="PROSITE" id="PS50990">
    <property type="entry name" value="PEPTIDASE_C39"/>
    <property type="match status" value="1"/>
</dbReference>
<evidence type="ECO:0000313" key="12">
    <source>
        <dbReference type="EMBL" id="KAA6303542.1"/>
    </source>
</evidence>
<dbReference type="Proteomes" id="UP000324575">
    <property type="component" value="Unassembled WGS sequence"/>
</dbReference>
<dbReference type="InterPro" id="IPR027417">
    <property type="entry name" value="P-loop_NTPase"/>
</dbReference>
<feature type="domain" description="Peptidase C39" evidence="11">
    <location>
        <begin position="14"/>
        <end position="137"/>
    </location>
</feature>
<evidence type="ECO:0000259" key="11">
    <source>
        <dbReference type="PROSITE" id="PS50990"/>
    </source>
</evidence>
<dbReference type="EC" id="3.4.22.-" evidence="12"/>
<evidence type="ECO:0000256" key="5">
    <source>
        <dbReference type="ARBA" id="ARBA00022840"/>
    </source>
</evidence>
<feature type="transmembrane region" description="Helical" evidence="8">
    <location>
        <begin position="308"/>
        <end position="326"/>
    </location>
</feature>